<dbReference type="Proteomes" id="UP001164948">
    <property type="component" value="Chromosome"/>
</dbReference>
<feature type="domain" description="ABC transporter" evidence="9">
    <location>
        <begin position="235"/>
        <end position="428"/>
    </location>
</feature>
<dbReference type="Pfam" id="PF00005">
    <property type="entry name" value="ABC_tran"/>
    <property type="match status" value="2"/>
</dbReference>
<feature type="domain" description="ABC transporter" evidence="9">
    <location>
        <begin position="2"/>
        <end position="229"/>
    </location>
</feature>
<dbReference type="Gene3D" id="3.40.50.300">
    <property type="entry name" value="P-loop containing nucleotide triphosphate hydrolases"/>
    <property type="match status" value="2"/>
</dbReference>
<proteinExistence type="inferred from homology"/>
<evidence type="ECO:0000256" key="6">
    <source>
        <dbReference type="ARBA" id="ARBA00022840"/>
    </source>
</evidence>
<dbReference type="PROSITE" id="PS00211">
    <property type="entry name" value="ABC_TRANSPORTER_1"/>
    <property type="match status" value="2"/>
</dbReference>
<dbReference type="AlphaFoldDB" id="A0AAE9UKJ6"/>
<comment type="subcellular location">
    <subcellularLocation>
        <location evidence="1">Cell membrane</location>
        <topology evidence="1">Peripheral membrane protein</topology>
    </subcellularLocation>
</comment>
<evidence type="ECO:0000259" key="9">
    <source>
        <dbReference type="PROSITE" id="PS50893"/>
    </source>
</evidence>
<keyword evidence="5" id="KW-0547">Nucleotide-binding</keyword>
<accession>A0AAE9UKJ6</accession>
<dbReference type="PANTHER" id="PTHR43553:SF27">
    <property type="entry name" value="ENERGY-COUPLING FACTOR TRANSPORTER ATP-BINDING PROTEIN ECFA2"/>
    <property type="match status" value="1"/>
</dbReference>
<keyword evidence="6 10" id="KW-0067">ATP-binding</keyword>
<dbReference type="PANTHER" id="PTHR43553">
    <property type="entry name" value="HEAVY METAL TRANSPORTER"/>
    <property type="match status" value="1"/>
</dbReference>
<dbReference type="InterPro" id="IPR027417">
    <property type="entry name" value="P-loop_NTPase"/>
</dbReference>
<evidence type="ECO:0000256" key="2">
    <source>
        <dbReference type="ARBA" id="ARBA00005417"/>
    </source>
</evidence>
<reference evidence="10" key="1">
    <citation type="submission" date="2022-03" db="EMBL/GenBank/DDBJ databases">
        <title>Characterization and genomic analysis of a Streptococcus dysgalactiae associated with cultured channel catfish mortalities in China.</title>
        <authorList>
            <person name="Wang J."/>
            <person name="Geng Y."/>
        </authorList>
    </citation>
    <scope>NUCLEOTIDE SEQUENCE</scope>
    <source>
        <strain evidence="10">WJ001</strain>
    </source>
</reference>
<evidence type="ECO:0000256" key="1">
    <source>
        <dbReference type="ARBA" id="ARBA00004202"/>
    </source>
</evidence>
<name>A0AAE9UKJ6_STRDY</name>
<dbReference type="SMART" id="SM00382">
    <property type="entry name" value="AAA"/>
    <property type="match status" value="2"/>
</dbReference>
<dbReference type="GO" id="GO:0005524">
    <property type="term" value="F:ATP binding"/>
    <property type="evidence" value="ECO:0007669"/>
    <property type="project" value="UniProtKB-KW"/>
</dbReference>
<dbReference type="SUPFAM" id="SSF52540">
    <property type="entry name" value="P-loop containing nucleoside triphosphate hydrolases"/>
    <property type="match status" value="2"/>
</dbReference>
<dbReference type="GO" id="GO:0042626">
    <property type="term" value="F:ATPase-coupled transmembrane transporter activity"/>
    <property type="evidence" value="ECO:0007669"/>
    <property type="project" value="TreeGrafter"/>
</dbReference>
<evidence type="ECO:0000313" key="10">
    <source>
        <dbReference type="EMBL" id="WAI92324.1"/>
    </source>
</evidence>
<evidence type="ECO:0000256" key="5">
    <source>
        <dbReference type="ARBA" id="ARBA00022741"/>
    </source>
</evidence>
<evidence type="ECO:0000256" key="8">
    <source>
        <dbReference type="ARBA" id="ARBA00023136"/>
    </source>
</evidence>
<keyword evidence="4" id="KW-1003">Cell membrane</keyword>
<comment type="similarity">
    <text evidence="2">Belongs to the ABC transporter superfamily.</text>
</comment>
<dbReference type="GO" id="GO:0043190">
    <property type="term" value="C:ATP-binding cassette (ABC) transporter complex"/>
    <property type="evidence" value="ECO:0007669"/>
    <property type="project" value="TreeGrafter"/>
</dbReference>
<gene>
    <name evidence="10" type="ORF">MP619_07325</name>
</gene>
<dbReference type="GO" id="GO:0016887">
    <property type="term" value="F:ATP hydrolysis activity"/>
    <property type="evidence" value="ECO:0007669"/>
    <property type="project" value="InterPro"/>
</dbReference>
<evidence type="ECO:0000256" key="7">
    <source>
        <dbReference type="ARBA" id="ARBA00022967"/>
    </source>
</evidence>
<keyword evidence="3" id="KW-0813">Transport</keyword>
<evidence type="ECO:0000256" key="3">
    <source>
        <dbReference type="ARBA" id="ARBA00022448"/>
    </source>
</evidence>
<dbReference type="CDD" id="cd03225">
    <property type="entry name" value="ABC_cobalt_CbiO_domain1"/>
    <property type="match status" value="1"/>
</dbReference>
<dbReference type="InterPro" id="IPR050095">
    <property type="entry name" value="ECF_ABC_transporter_ATP-bd"/>
</dbReference>
<organism evidence="10 11">
    <name type="scientific">Streptococcus dysgalactiae</name>
    <dbReference type="NCBI Taxonomy" id="1334"/>
    <lineage>
        <taxon>Bacteria</taxon>
        <taxon>Bacillati</taxon>
        <taxon>Bacillota</taxon>
        <taxon>Bacilli</taxon>
        <taxon>Lactobacillales</taxon>
        <taxon>Streptococcaceae</taxon>
        <taxon>Streptococcus</taxon>
    </lineage>
</organism>
<dbReference type="PROSITE" id="PS50893">
    <property type="entry name" value="ABC_TRANSPORTER_2"/>
    <property type="match status" value="2"/>
</dbReference>
<sequence>MLVVESLTYGYTGEDPLFEQLSLSICREEKVLINGYSGCGKSSLALLLSGLKEAQEGRILLDGEIINSDKVGIVFQNPDLQFCMDTVGHELQFVLENREENPSTILSRIEQVLETVGLAKRQGEAIQTLSQGEKQRLSLACLLLKEPKLMILDEAFANLDEESALTLLNDVLRFQQEKQSTLIVIDHLVDYYAEKMDRYFWFDRGLHEVSFEKLKNYFPTLMVPETEPQFSSEVLRTSQFQVTVAKNKKISYPDLSLSRGERICLDGPSGVGKSSFFFGLLGLYRHKGTIKRPSSSLTDITFLFQNPMDQFIFETVYQEIYQTCLDEKRTKIVLEKLNLWHKRKASPFQLSQGQQRRLAVGIVLASEASLVLLDEPTYGQDAYHSQIIINLLLDYCQQKNAGLIFTTHDSTLKQVFATRYVEVCPRES</sequence>
<dbReference type="InterPro" id="IPR003439">
    <property type="entry name" value="ABC_transporter-like_ATP-bd"/>
</dbReference>
<evidence type="ECO:0000256" key="4">
    <source>
        <dbReference type="ARBA" id="ARBA00022475"/>
    </source>
</evidence>
<dbReference type="RefSeq" id="WP_155782700.1">
    <property type="nucleotide sequence ID" value="NZ_CP095081.1"/>
</dbReference>
<dbReference type="InterPro" id="IPR017871">
    <property type="entry name" value="ABC_transporter-like_CS"/>
</dbReference>
<keyword evidence="8" id="KW-0472">Membrane</keyword>
<evidence type="ECO:0000313" key="11">
    <source>
        <dbReference type="Proteomes" id="UP001164948"/>
    </source>
</evidence>
<dbReference type="EMBL" id="CP095081">
    <property type="protein sequence ID" value="WAI92324.1"/>
    <property type="molecule type" value="Genomic_DNA"/>
</dbReference>
<keyword evidence="7" id="KW-1278">Translocase</keyword>
<protein>
    <submittedName>
        <fullName evidence="10">ATP-binding cassette domain-containing protein</fullName>
    </submittedName>
</protein>
<dbReference type="InterPro" id="IPR015856">
    <property type="entry name" value="ABC_transpr_CbiO/EcfA_su"/>
</dbReference>
<dbReference type="InterPro" id="IPR003593">
    <property type="entry name" value="AAA+_ATPase"/>
</dbReference>